<comment type="similarity">
    <text evidence="3">Belongs to the AlgF family.</text>
</comment>
<evidence type="ECO:0000313" key="10">
    <source>
        <dbReference type="EMBL" id="SUA91544.1"/>
    </source>
</evidence>
<evidence type="ECO:0000313" key="12">
    <source>
        <dbReference type="Proteomes" id="UP000254589"/>
    </source>
</evidence>
<dbReference type="Proteomes" id="UP000254589">
    <property type="component" value="Unassembled WGS sequence"/>
</dbReference>
<keyword evidence="11" id="KW-1185">Reference proteome</keyword>
<keyword evidence="5 8" id="KW-0732">Signal</keyword>
<dbReference type="Proteomes" id="UP000035086">
    <property type="component" value="Chromosome"/>
</dbReference>
<dbReference type="GO" id="GO:0016740">
    <property type="term" value="F:transferase activity"/>
    <property type="evidence" value="ECO:0007669"/>
    <property type="project" value="UniProtKB-KW"/>
</dbReference>
<reference evidence="10 12" key="3">
    <citation type="submission" date="2018-06" db="EMBL/GenBank/DDBJ databases">
        <authorList>
            <consortium name="Pathogen Informatics"/>
            <person name="Doyle S."/>
        </authorList>
    </citation>
    <scope>NUCLEOTIDE SEQUENCE [LARGE SCALE GENOMIC DNA]</scope>
    <source>
        <strain evidence="10 12">NCTC13159</strain>
    </source>
</reference>
<evidence type="ECO:0000256" key="2">
    <source>
        <dbReference type="ARBA" id="ARBA00005182"/>
    </source>
</evidence>
<feature type="chain" id="PRO_5042487397" description="Alginate biosynthesis protein AlgF" evidence="8">
    <location>
        <begin position="24"/>
        <end position="224"/>
    </location>
</feature>
<dbReference type="GO" id="GO:0042121">
    <property type="term" value="P:alginic acid biosynthetic process"/>
    <property type="evidence" value="ECO:0007669"/>
    <property type="project" value="UniProtKB-KW"/>
</dbReference>
<evidence type="ECO:0000313" key="11">
    <source>
        <dbReference type="Proteomes" id="UP000035086"/>
    </source>
</evidence>
<organism evidence="10 12">
    <name type="scientific">Pandoraea pulmonicola</name>
    <dbReference type="NCBI Taxonomy" id="93221"/>
    <lineage>
        <taxon>Bacteria</taxon>
        <taxon>Pseudomonadati</taxon>
        <taxon>Pseudomonadota</taxon>
        <taxon>Betaproteobacteria</taxon>
        <taxon>Burkholderiales</taxon>
        <taxon>Burkholderiaceae</taxon>
        <taxon>Pandoraea</taxon>
    </lineage>
</organism>
<dbReference type="RefSeq" id="WP_039406147.1">
    <property type="nucleotide sequence ID" value="NZ_CP010310.2"/>
</dbReference>
<dbReference type="GO" id="GO:0042597">
    <property type="term" value="C:periplasmic space"/>
    <property type="evidence" value="ECO:0007669"/>
    <property type="project" value="UniProtKB-SubCell"/>
</dbReference>
<evidence type="ECO:0000256" key="6">
    <source>
        <dbReference type="ARBA" id="ARBA00022764"/>
    </source>
</evidence>
<evidence type="ECO:0000256" key="5">
    <source>
        <dbReference type="ARBA" id="ARBA00022729"/>
    </source>
</evidence>
<evidence type="ECO:0000313" key="9">
    <source>
        <dbReference type="EMBL" id="AJC20143.1"/>
    </source>
</evidence>
<reference evidence="11" key="1">
    <citation type="submission" date="2014-12" db="EMBL/GenBank/DDBJ databases">
        <title>Complete Genome Sequencing of Pandoraea pulmonicola DSM 16583.</title>
        <authorList>
            <person name="Chan K.-G."/>
        </authorList>
    </citation>
    <scope>NUCLEOTIDE SEQUENCE [LARGE SCALE GENOMIC DNA]</scope>
    <source>
        <strain evidence="11">DSM 16583</strain>
    </source>
</reference>
<keyword evidence="9" id="KW-0132">Cell division</keyword>
<evidence type="ECO:0000256" key="7">
    <source>
        <dbReference type="ARBA" id="ARBA00022841"/>
    </source>
</evidence>
<evidence type="ECO:0000256" key="4">
    <source>
        <dbReference type="ARBA" id="ARBA00013964"/>
    </source>
</evidence>
<protein>
    <recommendedName>
        <fullName evidence="4">Alginate biosynthesis protein AlgF</fullName>
    </recommendedName>
</protein>
<proteinExistence type="inferred from homology"/>
<dbReference type="Pfam" id="PF11182">
    <property type="entry name" value="AlgF"/>
    <property type="match status" value="1"/>
</dbReference>
<dbReference type="KEGG" id="ppul:RO07_06095"/>
<reference evidence="9" key="2">
    <citation type="submission" date="2016-11" db="EMBL/GenBank/DDBJ databases">
        <title>Complete Genome Sequencing of Pandoraea pulmonicola DSM 16583.</title>
        <authorList>
            <person name="Chan K.-G."/>
        </authorList>
    </citation>
    <scope>NUCLEOTIDE SEQUENCE</scope>
    <source>
        <strain evidence="9">DSM 16583</strain>
    </source>
</reference>
<gene>
    <name evidence="10" type="ORF">NCTC13159_03050</name>
    <name evidence="9" type="ORF">RO07_06095</name>
</gene>
<keyword evidence="9" id="KW-0131">Cell cycle</keyword>
<accession>A0AAJ4ZDN3</accession>
<dbReference type="EMBL" id="CP010310">
    <property type="protein sequence ID" value="AJC20143.1"/>
    <property type="molecule type" value="Genomic_DNA"/>
</dbReference>
<dbReference type="GO" id="GO:0051301">
    <property type="term" value="P:cell division"/>
    <property type="evidence" value="ECO:0007669"/>
    <property type="project" value="UniProtKB-KW"/>
</dbReference>
<feature type="signal peptide" evidence="8">
    <location>
        <begin position="1"/>
        <end position="23"/>
    </location>
</feature>
<dbReference type="EMBL" id="UGSJ01000001">
    <property type="protein sequence ID" value="SUA91544.1"/>
    <property type="molecule type" value="Genomic_DNA"/>
</dbReference>
<keyword evidence="7" id="KW-0016">Alginate biosynthesis</keyword>
<dbReference type="InterPro" id="IPR035422">
    <property type="entry name" value="AlgF"/>
</dbReference>
<keyword evidence="10" id="KW-0808">Transferase</keyword>
<name>A0AAJ4ZDN3_PANPU</name>
<keyword evidence="6" id="KW-0574">Periplasm</keyword>
<evidence type="ECO:0000256" key="3">
    <source>
        <dbReference type="ARBA" id="ARBA00010033"/>
    </source>
</evidence>
<dbReference type="AlphaFoldDB" id="A0AAJ4ZDN3"/>
<evidence type="ECO:0000256" key="1">
    <source>
        <dbReference type="ARBA" id="ARBA00004418"/>
    </source>
</evidence>
<comment type="subcellular location">
    <subcellularLocation>
        <location evidence="1">Periplasm</location>
    </subcellularLocation>
</comment>
<sequence length="224" mass="22988">MRTWRNLAFVLALSAAGTDVANAEGIFSRLYAARPPAGSSFVRVVNPGTAPMRAQVAGGPAQTLSGEKVASTYAIVKGNETFPIVIDGKPAGSVQVAPDTFNTLVPRRDGGKVAFTVLADTGGTQDGLKAELRFYNLSAKCAAGQLSVSPSGPTLFDGVAQGVSVARAINPVKATLVSACGTVATKTLALPALEPGDHYSLFLVGTDAAPVLRGQLSATDPYQR</sequence>
<evidence type="ECO:0000256" key="8">
    <source>
        <dbReference type="SAM" id="SignalP"/>
    </source>
</evidence>
<comment type="pathway">
    <text evidence="2">Glycan biosynthesis; alginate biosynthesis.</text>
</comment>